<gene>
    <name evidence="4" type="ORF">CRI94_09260</name>
</gene>
<comment type="caution">
    <text evidence="1">Lacks conserved residue(s) required for the propagation of feature annotation.</text>
</comment>
<keyword evidence="4" id="KW-0378">Hydrolase</keyword>
<keyword evidence="5" id="KW-1185">Reference proteome</keyword>
<dbReference type="GO" id="GO:0008270">
    <property type="term" value="F:zinc ion binding"/>
    <property type="evidence" value="ECO:0007669"/>
    <property type="project" value="InterPro"/>
</dbReference>
<feature type="domain" description="Peptidase M14" evidence="3">
    <location>
        <begin position="66"/>
        <end position="371"/>
    </location>
</feature>
<evidence type="ECO:0000313" key="4">
    <source>
        <dbReference type="EMBL" id="PEN13496.1"/>
    </source>
</evidence>
<name>A0A2A8CXW5_9BACT</name>
<sequence length="880" mass="97886">MVRPSGRLLSLALALLLAISSGTALPTAHAQVKPGDIPENYYFPATTAFDEAIPSPSDFLGYDIGTYHTRHARIVAYFRELARASDRVEIRDVGRTNEFRPMIYAVITSPENHANLESLRQQHLAISDPAADAPDLAEQPIVVQLGYGVHGNETSSSEVAMLQAYALAAEQGSEAEERLEKGIFLVEPVLNPDGRDRHTNWANMHRGDPLVADPLDREHNEVWPSGRTNHYWFDLNRDWLPLTQIESRNRVAFYHRWRPNLVTDVHEMGTDNTYFFEPTEPVDSWNPLVPDRVYTELTAPFADAYAEALDDIGTLYFTKEIFDNSYPGYGSTYPNMQGGLGFVFEQASARGHIQQSDSRLVTFPYTIRNQLRTSLATVETAIEQRERLLRHQRTFFTSALDEAEDFPVSAYVFGNDENQSRTRAFLDLLLQHQIEVYELNETAEYDGQTFSPGSAYVVPTRQAQHRMVRTMFEKVTSFADSVFYDTSAWSMALSYGLPHHGVERGSVPRGERVTTVPSPDGIGRVPESSYAYLVDWTEDPAAQVLNALLEHGLTVKAAFEPFEIQTDRGPVSYPRGSVLLPVQPQSISADSLHRVVEAVEKEAGMNIDAVPSGFARSGIDLGSPAFQPIEKPNALMIVGNGVSGYEAGQVWYVLDTRVDMPITKVARADLDRVHLPDYNALVMVSGRYDDLPQRFMDDLQRWIEAGNTLITIRGATPWAIRSGLANDSTLIDGMDSVPTASIGESDDMPARFDYETAADRRGAQRIGGAIFEADLDLTHPLGFGYTPRSLPVYRDHDILLPPAANPFSTVAQYVDAPRLSGYVSEANRDTLGGTASLVVDQVGRGRIVLFADNPNFRGMWLGTGRLFFNALFFGSHIYTP</sequence>
<comment type="caution">
    <text evidence="4">The sequence shown here is derived from an EMBL/GenBank/DDBJ whole genome shotgun (WGS) entry which is preliminary data.</text>
</comment>
<dbReference type="InterPro" id="IPR000834">
    <property type="entry name" value="Peptidase_M14"/>
</dbReference>
<protein>
    <submittedName>
        <fullName evidence="4">Zinc carboxypeptidase</fullName>
    </submittedName>
</protein>
<dbReference type="InterPro" id="IPR029062">
    <property type="entry name" value="Class_I_gatase-like"/>
</dbReference>
<evidence type="ECO:0000313" key="5">
    <source>
        <dbReference type="Proteomes" id="UP000220102"/>
    </source>
</evidence>
<proteinExistence type="inferred from homology"/>
<evidence type="ECO:0000259" key="3">
    <source>
        <dbReference type="PROSITE" id="PS52035"/>
    </source>
</evidence>
<evidence type="ECO:0000256" key="2">
    <source>
        <dbReference type="SAM" id="SignalP"/>
    </source>
</evidence>
<comment type="similarity">
    <text evidence="1">Belongs to the peptidase M14 family.</text>
</comment>
<keyword evidence="4" id="KW-0121">Carboxypeptidase</keyword>
<dbReference type="CDD" id="cd06238">
    <property type="entry name" value="M14-like"/>
    <property type="match status" value="1"/>
</dbReference>
<dbReference type="OrthoDB" id="9758209at2"/>
<keyword evidence="4" id="KW-0645">Protease</keyword>
<organism evidence="4 5">
    <name type="scientific">Longibacter salinarum</name>
    <dbReference type="NCBI Taxonomy" id="1850348"/>
    <lineage>
        <taxon>Bacteria</taxon>
        <taxon>Pseudomonadati</taxon>
        <taxon>Rhodothermota</taxon>
        <taxon>Rhodothermia</taxon>
        <taxon>Rhodothermales</taxon>
        <taxon>Salisaetaceae</taxon>
        <taxon>Longibacter</taxon>
    </lineage>
</organism>
<dbReference type="SUPFAM" id="SSF53187">
    <property type="entry name" value="Zn-dependent exopeptidases"/>
    <property type="match status" value="1"/>
</dbReference>
<dbReference type="AlphaFoldDB" id="A0A2A8CXW5"/>
<dbReference type="GO" id="GO:0006508">
    <property type="term" value="P:proteolysis"/>
    <property type="evidence" value="ECO:0007669"/>
    <property type="project" value="InterPro"/>
</dbReference>
<keyword evidence="2" id="KW-0732">Signal</keyword>
<dbReference type="Gene3D" id="3.40.630.10">
    <property type="entry name" value="Zn peptidases"/>
    <property type="match status" value="1"/>
</dbReference>
<reference evidence="4 5" key="1">
    <citation type="submission" date="2017-10" db="EMBL/GenBank/DDBJ databases">
        <title>Draft genome of Longibacter Salinarum.</title>
        <authorList>
            <person name="Goh K.M."/>
            <person name="Shamsir M.S."/>
            <person name="Lim S.W."/>
        </authorList>
    </citation>
    <scope>NUCLEOTIDE SEQUENCE [LARGE SCALE GENOMIC DNA]</scope>
    <source>
        <strain evidence="4 5">KCTC 52045</strain>
    </source>
</reference>
<dbReference type="GO" id="GO:0004181">
    <property type="term" value="F:metallocarboxypeptidase activity"/>
    <property type="evidence" value="ECO:0007669"/>
    <property type="project" value="InterPro"/>
</dbReference>
<feature type="signal peptide" evidence="2">
    <location>
        <begin position="1"/>
        <end position="30"/>
    </location>
</feature>
<dbReference type="SMART" id="SM00631">
    <property type="entry name" value="Zn_pept"/>
    <property type="match status" value="1"/>
</dbReference>
<accession>A0A2A8CXW5</accession>
<evidence type="ECO:0000256" key="1">
    <source>
        <dbReference type="PROSITE-ProRule" id="PRU01379"/>
    </source>
</evidence>
<feature type="chain" id="PRO_5013128969" evidence="2">
    <location>
        <begin position="31"/>
        <end position="880"/>
    </location>
</feature>
<dbReference type="Proteomes" id="UP000220102">
    <property type="component" value="Unassembled WGS sequence"/>
</dbReference>
<dbReference type="Pfam" id="PF00246">
    <property type="entry name" value="Peptidase_M14"/>
    <property type="match status" value="1"/>
</dbReference>
<dbReference type="EMBL" id="PDEQ01000004">
    <property type="protein sequence ID" value="PEN13496.1"/>
    <property type="molecule type" value="Genomic_DNA"/>
</dbReference>
<dbReference type="SUPFAM" id="SSF52317">
    <property type="entry name" value="Class I glutamine amidotransferase-like"/>
    <property type="match status" value="1"/>
</dbReference>
<dbReference type="PROSITE" id="PS52035">
    <property type="entry name" value="PEPTIDASE_M14"/>
    <property type="match status" value="1"/>
</dbReference>